<dbReference type="GO" id="GO:0030832">
    <property type="term" value="P:regulation of actin filament length"/>
    <property type="evidence" value="ECO:0007669"/>
    <property type="project" value="TreeGrafter"/>
</dbReference>
<keyword evidence="11 15" id="KW-0505">Motor protein</keyword>
<dbReference type="InterPro" id="IPR021893">
    <property type="entry name" value="ZMYM2-like_C"/>
</dbReference>
<feature type="coiled-coil region" evidence="17">
    <location>
        <begin position="433"/>
        <end position="467"/>
    </location>
</feature>
<feature type="compositionally biased region" description="Basic residues" evidence="18">
    <location>
        <begin position="479"/>
        <end position="489"/>
    </location>
</feature>
<dbReference type="GO" id="GO:0048731">
    <property type="term" value="P:system development"/>
    <property type="evidence" value="ECO:0007669"/>
    <property type="project" value="UniProtKB-ARBA"/>
</dbReference>
<dbReference type="PRINTS" id="PR00193">
    <property type="entry name" value="MYOSINHEAVY"/>
</dbReference>
<dbReference type="Pfam" id="PF00069">
    <property type="entry name" value="Pkinase"/>
    <property type="match status" value="1"/>
</dbReference>
<evidence type="ECO:0000256" key="5">
    <source>
        <dbReference type="ARBA" id="ARBA00022553"/>
    </source>
</evidence>
<evidence type="ECO:0000256" key="16">
    <source>
        <dbReference type="PROSITE-ProRule" id="PRU10141"/>
    </source>
</evidence>
<keyword evidence="8 15" id="KW-0067">ATP-binding</keyword>
<keyword evidence="14" id="KW-0966">Cell projection</keyword>
<proteinExistence type="inferred from homology"/>
<dbReference type="GO" id="GO:0051491">
    <property type="term" value="P:positive regulation of filopodium assembly"/>
    <property type="evidence" value="ECO:0007669"/>
    <property type="project" value="TreeGrafter"/>
</dbReference>
<dbReference type="PROSITE" id="PS50011">
    <property type="entry name" value="PROTEIN_KINASE_DOM"/>
    <property type="match status" value="1"/>
</dbReference>
<evidence type="ECO:0000256" key="15">
    <source>
        <dbReference type="PROSITE-ProRule" id="PRU00782"/>
    </source>
</evidence>
<dbReference type="GO" id="GO:0007605">
    <property type="term" value="P:sensory perception of sound"/>
    <property type="evidence" value="ECO:0007669"/>
    <property type="project" value="TreeGrafter"/>
</dbReference>
<feature type="binding site" evidence="15">
    <location>
        <begin position="1187"/>
        <end position="1194"/>
    </location>
    <ligand>
        <name>ATP</name>
        <dbReference type="ChEBI" id="CHEBI:30616"/>
    </ligand>
</feature>
<feature type="region of interest" description="Disordered" evidence="18">
    <location>
        <begin position="759"/>
        <end position="779"/>
    </location>
</feature>
<feature type="binding site" evidence="16">
    <location>
        <position position="867"/>
    </location>
    <ligand>
        <name>ATP</name>
        <dbReference type="ChEBI" id="CHEBI:30616"/>
    </ligand>
</feature>
<keyword evidence="12 15" id="KW-0009">Actin-binding</keyword>
<comment type="subcellular location">
    <subcellularLocation>
        <location evidence="2">Cell projection</location>
    </subcellularLocation>
    <subcellularLocation>
        <location evidence="1">Cytoplasm</location>
        <location evidence="1">Cytoskeleton</location>
    </subcellularLocation>
</comment>
<feature type="compositionally biased region" description="Polar residues" evidence="18">
    <location>
        <begin position="376"/>
        <end position="387"/>
    </location>
</feature>
<dbReference type="Gene3D" id="1.10.510.10">
    <property type="entry name" value="Transferase(Phosphotransferase) domain 1"/>
    <property type="match status" value="1"/>
</dbReference>
<dbReference type="InterPro" id="IPR052409">
    <property type="entry name" value="Myosin-III_kinase_activity"/>
</dbReference>
<evidence type="ECO:0000256" key="4">
    <source>
        <dbReference type="ARBA" id="ARBA00022499"/>
    </source>
</evidence>
<comment type="caution">
    <text evidence="15">Lacks conserved residue(s) required for the propagation of feature annotation.</text>
</comment>
<dbReference type="GO" id="GO:0004674">
    <property type="term" value="F:protein serine/threonine kinase activity"/>
    <property type="evidence" value="ECO:0007669"/>
    <property type="project" value="TreeGrafter"/>
</dbReference>
<dbReference type="SUPFAM" id="SSF56112">
    <property type="entry name" value="Protein kinase-like (PK-like)"/>
    <property type="match status" value="1"/>
</dbReference>
<keyword evidence="13" id="KW-0206">Cytoskeleton</keyword>
<dbReference type="GO" id="GO:0003779">
    <property type="term" value="F:actin binding"/>
    <property type="evidence" value="ECO:0007669"/>
    <property type="project" value="UniProtKB-KW"/>
</dbReference>
<evidence type="ECO:0000313" key="21">
    <source>
        <dbReference type="EMBL" id="RXN36066.1"/>
    </source>
</evidence>
<feature type="region of interest" description="Disordered" evidence="18">
    <location>
        <begin position="646"/>
        <end position="693"/>
    </location>
</feature>
<dbReference type="STRING" id="84645.A0A498NWJ9"/>
<dbReference type="GO" id="GO:0032426">
    <property type="term" value="C:stereocilium tip"/>
    <property type="evidence" value="ECO:0007669"/>
    <property type="project" value="TreeGrafter"/>
</dbReference>
<feature type="domain" description="Myosin motor" evidence="20">
    <location>
        <begin position="1145"/>
        <end position="1270"/>
    </location>
</feature>
<dbReference type="PROSITE" id="PS51456">
    <property type="entry name" value="MYOSIN_MOTOR"/>
    <property type="match status" value="1"/>
</dbReference>
<evidence type="ECO:0000256" key="14">
    <source>
        <dbReference type="ARBA" id="ARBA00023273"/>
    </source>
</evidence>
<keyword evidence="7 15" id="KW-0547">Nucleotide-binding</keyword>
<evidence type="ECO:0000256" key="8">
    <source>
        <dbReference type="ARBA" id="ARBA00022840"/>
    </source>
</evidence>
<evidence type="ECO:0000256" key="2">
    <source>
        <dbReference type="ARBA" id="ARBA00004316"/>
    </source>
</evidence>
<evidence type="ECO:0000259" key="19">
    <source>
        <dbReference type="PROSITE" id="PS50011"/>
    </source>
</evidence>
<evidence type="ECO:0000256" key="6">
    <source>
        <dbReference type="ARBA" id="ARBA00022737"/>
    </source>
</evidence>
<dbReference type="SUPFAM" id="SSF52540">
    <property type="entry name" value="P-loop containing nucleoside triphosphate hydrolases"/>
    <property type="match status" value="1"/>
</dbReference>
<evidence type="ECO:0000256" key="7">
    <source>
        <dbReference type="ARBA" id="ARBA00022741"/>
    </source>
</evidence>
<dbReference type="InterPro" id="IPR017441">
    <property type="entry name" value="Protein_kinase_ATP_BS"/>
</dbReference>
<dbReference type="SMART" id="SM00220">
    <property type="entry name" value="S_TKc"/>
    <property type="match status" value="1"/>
</dbReference>
<evidence type="ECO:0000256" key="12">
    <source>
        <dbReference type="ARBA" id="ARBA00023203"/>
    </source>
</evidence>
<dbReference type="Proteomes" id="UP000290572">
    <property type="component" value="Unassembled WGS sequence"/>
</dbReference>
<evidence type="ECO:0000256" key="17">
    <source>
        <dbReference type="SAM" id="Coils"/>
    </source>
</evidence>
<dbReference type="PANTHER" id="PTHR46256">
    <property type="entry name" value="AGAP011099-PA"/>
    <property type="match status" value="1"/>
</dbReference>
<organism evidence="21 22">
    <name type="scientific">Labeo rohita</name>
    <name type="common">Indian major carp</name>
    <name type="synonym">Cyprinus rohita</name>
    <dbReference type="NCBI Taxonomy" id="84645"/>
    <lineage>
        <taxon>Eukaryota</taxon>
        <taxon>Metazoa</taxon>
        <taxon>Chordata</taxon>
        <taxon>Craniata</taxon>
        <taxon>Vertebrata</taxon>
        <taxon>Euteleostomi</taxon>
        <taxon>Actinopterygii</taxon>
        <taxon>Neopterygii</taxon>
        <taxon>Teleostei</taxon>
        <taxon>Ostariophysi</taxon>
        <taxon>Cypriniformes</taxon>
        <taxon>Cyprinidae</taxon>
        <taxon>Labeoninae</taxon>
        <taxon>Labeonini</taxon>
        <taxon>Labeo</taxon>
    </lineage>
</organism>
<evidence type="ECO:0000256" key="13">
    <source>
        <dbReference type="ARBA" id="ARBA00023212"/>
    </source>
</evidence>
<evidence type="ECO:0000256" key="1">
    <source>
        <dbReference type="ARBA" id="ARBA00004245"/>
    </source>
</evidence>
<dbReference type="GO" id="GO:0005524">
    <property type="term" value="F:ATP binding"/>
    <property type="evidence" value="ECO:0007669"/>
    <property type="project" value="UniProtKB-UniRule"/>
</dbReference>
<keyword evidence="3" id="KW-0963">Cytoplasm</keyword>
<evidence type="ECO:0000256" key="9">
    <source>
        <dbReference type="ARBA" id="ARBA00022843"/>
    </source>
</evidence>
<comment type="caution">
    <text evidence="21">The sequence shown here is derived from an EMBL/GenBank/DDBJ whole genome shotgun (WGS) entry which is preliminary data.</text>
</comment>
<dbReference type="EMBL" id="QBIY01009350">
    <property type="protein sequence ID" value="RXN36066.1"/>
    <property type="molecule type" value="Genomic_DNA"/>
</dbReference>
<keyword evidence="6" id="KW-0677">Repeat</keyword>
<feature type="compositionally biased region" description="Low complexity" evidence="18">
    <location>
        <begin position="354"/>
        <end position="375"/>
    </location>
</feature>
<evidence type="ECO:0000256" key="11">
    <source>
        <dbReference type="ARBA" id="ARBA00023175"/>
    </source>
</evidence>
<feature type="domain" description="Protein kinase" evidence="19">
    <location>
        <begin position="838"/>
        <end position="1100"/>
    </location>
</feature>
<dbReference type="PROSITE" id="PS00107">
    <property type="entry name" value="PROTEIN_KINASE_ATP"/>
    <property type="match status" value="1"/>
</dbReference>
<reference evidence="21 22" key="1">
    <citation type="submission" date="2018-03" db="EMBL/GenBank/DDBJ databases">
        <title>Draft genome sequence of Rohu Carp (Labeo rohita).</title>
        <authorList>
            <person name="Das P."/>
            <person name="Kushwaha B."/>
            <person name="Joshi C.G."/>
            <person name="Kumar D."/>
            <person name="Nagpure N.S."/>
            <person name="Sahoo L."/>
            <person name="Das S.P."/>
            <person name="Bit A."/>
            <person name="Patnaik S."/>
            <person name="Meher P.K."/>
            <person name="Jayasankar P."/>
            <person name="Koringa P.G."/>
            <person name="Patel N.V."/>
            <person name="Hinsu A.T."/>
            <person name="Kumar R."/>
            <person name="Pandey M."/>
            <person name="Agarwal S."/>
            <person name="Srivastava S."/>
            <person name="Singh M."/>
            <person name="Iquebal M.A."/>
            <person name="Jaiswal S."/>
            <person name="Angadi U.B."/>
            <person name="Kumar N."/>
            <person name="Raza M."/>
            <person name="Shah T.M."/>
            <person name="Rai A."/>
            <person name="Jena J.K."/>
        </authorList>
    </citation>
    <scope>NUCLEOTIDE SEQUENCE [LARGE SCALE GENOMIC DNA]</scope>
    <source>
        <strain evidence="21">DASCIFA01</strain>
        <tissue evidence="21">Testis</tissue>
    </source>
</reference>
<dbReference type="GO" id="GO:0001917">
    <property type="term" value="C:photoreceptor inner segment"/>
    <property type="evidence" value="ECO:0007669"/>
    <property type="project" value="TreeGrafter"/>
</dbReference>
<dbReference type="Gene3D" id="3.40.850.10">
    <property type="entry name" value="Kinesin motor domain"/>
    <property type="match status" value="1"/>
</dbReference>
<keyword evidence="10 15" id="KW-0518">Myosin</keyword>
<dbReference type="GO" id="GO:0016459">
    <property type="term" value="C:myosin complex"/>
    <property type="evidence" value="ECO:0007669"/>
    <property type="project" value="UniProtKB-KW"/>
</dbReference>
<keyword evidence="5" id="KW-0597">Phosphoprotein</keyword>
<name>A0A498NWJ9_LABRO</name>
<dbReference type="InterPro" id="IPR036961">
    <property type="entry name" value="Kinesin_motor_dom_sf"/>
</dbReference>
<dbReference type="InterPro" id="IPR011009">
    <property type="entry name" value="Kinase-like_dom_sf"/>
</dbReference>
<evidence type="ECO:0000313" key="22">
    <source>
        <dbReference type="Proteomes" id="UP000290572"/>
    </source>
</evidence>
<feature type="region of interest" description="Disordered" evidence="18">
    <location>
        <begin position="471"/>
        <end position="499"/>
    </location>
</feature>
<feature type="region of interest" description="Disordered" evidence="18">
    <location>
        <begin position="354"/>
        <end position="395"/>
    </location>
</feature>
<gene>
    <name evidence="21" type="ORF">ROHU_003275</name>
</gene>
<keyword evidence="9" id="KW-0832">Ubl conjugation</keyword>
<dbReference type="Pfam" id="PF12012">
    <property type="entry name" value="DUF3504"/>
    <property type="match status" value="1"/>
</dbReference>
<keyword evidence="4" id="KW-1017">Isopeptide bond</keyword>
<keyword evidence="17" id="KW-0175">Coiled coil</keyword>
<keyword evidence="22" id="KW-1185">Reference proteome</keyword>
<sequence>MNIMFDLKCESSSGEEEETETGEPTLTAQISRCANVTSADLDELEHNRNESSTVKQTVWAVNCFKAWLREKQLTIDFKTVEKSELNTVLREYYGSIRTSKGELYGISSYVGLRAGLNRFVNDPPINRAWNLMQDAEFRSANNVFKGVVKQIRRSGRDITTHYPPISPEDQHLLKHSPALDPGNPKGLLNKVWYDIQLHFGLRGKEGNRHLQPDSLALNRDQNGFKYFTMTLNEDKNLQEKDKKNRRAMYEEPGNPLCPVASLEKYLSKIPSDAKALYLQPKRTYVITDEMWYTSFPLGVNYLSQMLPKICKEAGMRTTYTNHSLRLTAIQRLTESREIVAVCLQSVPVEISAQWQQQQQPESTPYSPSSELDSSSARQESPVSSHSWVKQEPEPEVINSEAAKDPEKDNNLNSAVTTAVPSMEGLPSSVMLTITKLQCLLESKQERIEALERQVQDLQEDRRCDYQTMRNRLDTEQSYQRRKREGKTKHPPVAELSKARQEELRQKWRLYQRSRRNKIRNIPQQSTSQVEVNSQWLQDFAPYSPSSEVDSSSARQGSPVSTYSWMKQEPENIQIQWDDTNTLAAAIETQQDNIPSSAESADSTVIPSPNMEGLPSSVMLTITKLHCLVESKQEKIAALERQVKILEPSRSPQEAPSPDRTPVHSITPQGPGVLVRSPPAEAVPAEPPKGAAVPSKMMNTRKRRLAEHQHRPVSATQAIPMPSRVSNVAPVNSGTLHGALLTKSFLQQRANPRITEQLRLEQRQRRQQKHQSAGIRETNRLTGNAVPLSLSLSPSHILRAALTRVRITVFHYRRSLGKMFPRSGKSIVFDSFPDPSDTWEIIETIGKGTYGKVYKVLNRVNGSKAAVKILDPIHDIDEEIEAEYNILKALSDHPNVVKFFGMFYKKDVKNGDQLWLVLELCNGGSVTDLAKGMLKRGDRMEEPIIAYILHEALMGLQHLHVNKTIHRDVKGNNILLTTEGGIKLVDFGVSAQLTNTRLRRNTSVGTPFWMAPEVIACEQQLDSTYDERCDVWSLGITAIELGDGDPPLADLHPMRALFKIPRCLIKDFELRPNVFDLLQHAFIKQIVGREKTLQKQLMELIDLNQQMGVIEKTRHERIHTKKGSYMKSQSQTCDDVEDLATLEVLDEHSKIYVGAKRTSNPPHIYAVADIAYQSMVSYNSDQCIVISGESGAGKTESAHLLVQQLTVLGKEKILLVNSLVEAFGNACTVINDNSSRFGKYLEMKFTCGGTVVGAQISEYLLEKSRVVHQAV</sequence>
<dbReference type="Pfam" id="PF00063">
    <property type="entry name" value="Myosin_head"/>
    <property type="match status" value="1"/>
</dbReference>
<dbReference type="GO" id="GO:0032433">
    <property type="term" value="C:filopodium tip"/>
    <property type="evidence" value="ECO:0007669"/>
    <property type="project" value="TreeGrafter"/>
</dbReference>
<evidence type="ECO:0000256" key="10">
    <source>
        <dbReference type="ARBA" id="ARBA00023123"/>
    </source>
</evidence>
<dbReference type="InterPro" id="IPR001609">
    <property type="entry name" value="Myosin_head_motor_dom-like"/>
</dbReference>
<dbReference type="PANTHER" id="PTHR46256:SF4">
    <property type="entry name" value="MYOSIN-IIIA"/>
    <property type="match status" value="1"/>
</dbReference>
<dbReference type="InterPro" id="IPR027417">
    <property type="entry name" value="P-loop_NTPase"/>
</dbReference>
<evidence type="ECO:0000256" key="18">
    <source>
        <dbReference type="SAM" id="MobiDB-lite"/>
    </source>
</evidence>
<feature type="compositionally biased region" description="Low complexity" evidence="18">
    <location>
        <begin position="677"/>
        <end position="693"/>
    </location>
</feature>
<accession>A0A498NWJ9</accession>
<dbReference type="InterPro" id="IPR000719">
    <property type="entry name" value="Prot_kinase_dom"/>
</dbReference>
<dbReference type="GO" id="GO:0000146">
    <property type="term" value="F:microfilament motor activity"/>
    <property type="evidence" value="ECO:0007669"/>
    <property type="project" value="TreeGrafter"/>
</dbReference>
<evidence type="ECO:0000256" key="3">
    <source>
        <dbReference type="ARBA" id="ARBA00022490"/>
    </source>
</evidence>
<dbReference type="AlphaFoldDB" id="A0A498NWJ9"/>
<protein>
    <submittedName>
        <fullName evidence="21">Myosin-IIIa isoform X4</fullName>
    </submittedName>
</protein>
<comment type="similarity">
    <text evidence="15">Belongs to the TRAFAC class myosin-kinesin ATPase superfamily. Myosin family.</text>
</comment>
<evidence type="ECO:0000259" key="20">
    <source>
        <dbReference type="PROSITE" id="PS51456"/>
    </source>
</evidence>